<accession>A0A8H3TZY9</accession>
<name>A0A8H3TZY9_9TREE</name>
<dbReference type="PANTHER" id="PTHR33321">
    <property type="match status" value="1"/>
</dbReference>
<dbReference type="AlphaFoldDB" id="A0A8H3TZY9"/>
<dbReference type="OrthoDB" id="891726at2759"/>
<evidence type="ECO:0008006" key="3">
    <source>
        <dbReference type="Google" id="ProtNLM"/>
    </source>
</evidence>
<dbReference type="Proteomes" id="UP000620104">
    <property type="component" value="Unassembled WGS sequence"/>
</dbReference>
<organism evidence="1 2">
    <name type="scientific">Naganishia liquefaciens</name>
    <dbReference type="NCBI Taxonomy" id="104408"/>
    <lineage>
        <taxon>Eukaryota</taxon>
        <taxon>Fungi</taxon>
        <taxon>Dikarya</taxon>
        <taxon>Basidiomycota</taxon>
        <taxon>Agaricomycotina</taxon>
        <taxon>Tremellomycetes</taxon>
        <taxon>Filobasidiales</taxon>
        <taxon>Filobasidiaceae</taxon>
        <taxon>Naganishia</taxon>
    </lineage>
</organism>
<keyword evidence="2" id="KW-1185">Reference proteome</keyword>
<dbReference type="Pfam" id="PF04450">
    <property type="entry name" value="BSP"/>
    <property type="match status" value="1"/>
</dbReference>
<dbReference type="EMBL" id="BLZA01000057">
    <property type="protein sequence ID" value="GHJ90262.1"/>
    <property type="molecule type" value="Genomic_DNA"/>
</dbReference>
<dbReference type="InterPro" id="IPR007541">
    <property type="entry name" value="Uncharacterised_BSP"/>
</dbReference>
<evidence type="ECO:0000313" key="1">
    <source>
        <dbReference type="EMBL" id="GHJ90262.1"/>
    </source>
</evidence>
<protein>
    <recommendedName>
        <fullName evidence="3">Secretory protein</fullName>
    </recommendedName>
</protein>
<reference evidence="1" key="1">
    <citation type="submission" date="2020-07" db="EMBL/GenBank/DDBJ databases">
        <title>Draft Genome Sequence of a Deep-Sea Yeast, Naganishia (Cryptococcus) liquefaciens strain N6.</title>
        <authorList>
            <person name="Han Y.W."/>
            <person name="Kajitani R."/>
            <person name="Morimoto H."/>
            <person name="Parhat M."/>
            <person name="Tsubouchi H."/>
            <person name="Bakenova O."/>
            <person name="Ogata M."/>
            <person name="Argunhan B."/>
            <person name="Aoki R."/>
            <person name="Kajiwara S."/>
            <person name="Itoh T."/>
            <person name="Iwasaki H."/>
        </authorList>
    </citation>
    <scope>NUCLEOTIDE SEQUENCE</scope>
    <source>
        <strain evidence="1">N6</strain>
    </source>
</reference>
<dbReference type="PANTHER" id="PTHR33321:SF12">
    <property type="entry name" value="PLANT BASIC SECRETORY PROTEIN (BSP) FAMILY PROTEIN"/>
    <property type="match status" value="1"/>
</dbReference>
<evidence type="ECO:0000313" key="2">
    <source>
        <dbReference type="Proteomes" id="UP000620104"/>
    </source>
</evidence>
<gene>
    <name evidence="1" type="ORF">NliqN6_6664</name>
</gene>
<comment type="caution">
    <text evidence="1">The sequence shown here is derived from an EMBL/GenBank/DDBJ whole genome shotgun (WGS) entry which is preliminary data.</text>
</comment>
<proteinExistence type="predicted"/>
<sequence length="242" mass="27059">MAPLVANNNKTPFLGVQHTYTADPETGTLQPIPSTALSLSIRSPSPADDRALEFFHTCIPDPAQFLLQQHAQIRAILGSDLPIRYRNVTLAFSPADGLAHTQDDTITLSIPWIASWSTRSVDQARHEFLGVITHELVHVVQYDGAGTAAWWWIEGVADYVRLSLGLAPTQWTKRGEGTSYRDGYGVTAHWLAWITEKKVSARLMRDVNSRLMRSEWREEWIEESTGLTAGTLWDIYKAQSAS</sequence>